<evidence type="ECO:0000256" key="9">
    <source>
        <dbReference type="ARBA" id="ARBA00023204"/>
    </source>
</evidence>
<keyword evidence="2 14" id="KW-0547">Nucleotide-binding</keyword>
<keyword evidence="5 14" id="KW-0347">Helicase</keyword>
<organism evidence="17 18">
    <name type="scientific">Tumebacillus avium</name>
    <dbReference type="NCBI Taxonomy" id="1903704"/>
    <lineage>
        <taxon>Bacteria</taxon>
        <taxon>Bacillati</taxon>
        <taxon>Bacillota</taxon>
        <taxon>Bacilli</taxon>
        <taxon>Bacillales</taxon>
        <taxon>Alicyclobacillaceae</taxon>
        <taxon>Tumebacillus</taxon>
    </lineage>
</organism>
<dbReference type="Proteomes" id="UP000195437">
    <property type="component" value="Chromosome"/>
</dbReference>
<evidence type="ECO:0000256" key="13">
    <source>
        <dbReference type="ARBA" id="ARBA00048988"/>
    </source>
</evidence>
<accession>A0A1Y0ILX2</accession>
<dbReference type="InterPro" id="IPR027417">
    <property type="entry name" value="P-loop_NTPase"/>
</dbReference>
<evidence type="ECO:0000256" key="11">
    <source>
        <dbReference type="ARBA" id="ARBA00034617"/>
    </source>
</evidence>
<feature type="domain" description="UvrD-like helicase ATP-binding" evidence="15">
    <location>
        <begin position="12"/>
        <end position="427"/>
    </location>
</feature>
<dbReference type="GO" id="GO:0004527">
    <property type="term" value="F:exonuclease activity"/>
    <property type="evidence" value="ECO:0007669"/>
    <property type="project" value="UniProtKB-KW"/>
</dbReference>
<dbReference type="AlphaFoldDB" id="A0A1Y0ILX2"/>
<dbReference type="SUPFAM" id="SSF52540">
    <property type="entry name" value="P-loop containing nucleoside triphosphate hydrolases"/>
    <property type="match status" value="1"/>
</dbReference>
<keyword evidence="4 14" id="KW-0378">Hydrolase</keyword>
<proteinExistence type="predicted"/>
<evidence type="ECO:0000313" key="18">
    <source>
        <dbReference type="Proteomes" id="UP000195437"/>
    </source>
</evidence>
<dbReference type="GO" id="GO:0000725">
    <property type="term" value="P:recombinational repair"/>
    <property type="evidence" value="ECO:0007669"/>
    <property type="project" value="TreeGrafter"/>
</dbReference>
<dbReference type="InterPro" id="IPR011335">
    <property type="entry name" value="Restrct_endonuc-II-like"/>
</dbReference>
<comment type="catalytic activity">
    <reaction evidence="11">
        <text>Couples ATP hydrolysis with the unwinding of duplex DNA by translocating in the 3'-5' direction.</text>
        <dbReference type="EC" id="5.6.2.4"/>
    </reaction>
</comment>
<dbReference type="EMBL" id="CP021434">
    <property type="protein sequence ID" value="ARU61522.1"/>
    <property type="molecule type" value="Genomic_DNA"/>
</dbReference>
<dbReference type="KEGG" id="tum:CBW65_11260"/>
<evidence type="ECO:0000256" key="5">
    <source>
        <dbReference type="ARBA" id="ARBA00022806"/>
    </source>
</evidence>
<evidence type="ECO:0000256" key="8">
    <source>
        <dbReference type="ARBA" id="ARBA00023125"/>
    </source>
</evidence>
<reference evidence="18" key="1">
    <citation type="submission" date="2017-05" db="EMBL/GenBank/DDBJ databases">
        <authorList>
            <person name="Sung H."/>
        </authorList>
    </citation>
    <scope>NUCLEOTIDE SEQUENCE [LARGE SCALE GENOMIC DNA]</scope>
    <source>
        <strain evidence="18">AR23208</strain>
    </source>
</reference>
<dbReference type="InterPro" id="IPR000212">
    <property type="entry name" value="DNA_helicase_UvrD/REP"/>
</dbReference>
<dbReference type="Pfam" id="PF12705">
    <property type="entry name" value="PDDEXK_1"/>
    <property type="match status" value="1"/>
</dbReference>
<feature type="domain" description="UvrD-like helicase C-terminal" evidence="16">
    <location>
        <begin position="431"/>
        <end position="684"/>
    </location>
</feature>
<keyword evidence="3" id="KW-0227">DNA damage</keyword>
<dbReference type="InterPro" id="IPR011604">
    <property type="entry name" value="PDDEXK-like_dom_sf"/>
</dbReference>
<dbReference type="PANTHER" id="PTHR11070:SF2">
    <property type="entry name" value="ATP-DEPENDENT DNA HELICASE SRS2"/>
    <property type="match status" value="1"/>
</dbReference>
<dbReference type="InterPro" id="IPR014016">
    <property type="entry name" value="UvrD-like_ATP-bd"/>
</dbReference>
<evidence type="ECO:0000256" key="4">
    <source>
        <dbReference type="ARBA" id="ARBA00022801"/>
    </source>
</evidence>
<dbReference type="InterPro" id="IPR014017">
    <property type="entry name" value="DNA_helicase_UvrD-like_C"/>
</dbReference>
<evidence type="ECO:0000256" key="10">
    <source>
        <dbReference type="ARBA" id="ARBA00023235"/>
    </source>
</evidence>
<keyword evidence="10" id="KW-0413">Isomerase</keyword>
<dbReference type="GO" id="GO:0005524">
    <property type="term" value="F:ATP binding"/>
    <property type="evidence" value="ECO:0007669"/>
    <property type="project" value="UniProtKB-UniRule"/>
</dbReference>
<keyword evidence="8" id="KW-0238">DNA-binding</keyword>
<dbReference type="PANTHER" id="PTHR11070">
    <property type="entry name" value="UVRD / RECB / PCRA DNA HELICASE FAMILY MEMBER"/>
    <property type="match status" value="1"/>
</dbReference>
<sequence length="1078" mass="122383">MKKCDRGMPNLIELTKMQQQAVEAKGERILVSAGAGSGKTRVLVERFAHLVEQHGCPPEKIAALTFTDQAAAEMKERILARIRTGQADLHVLTFHRFCGQILRENPLLADVDPAFSILPDSRAKHLLRRLVMQQLRESEDPQIGLLLQQVQSVDLADILLALMQKGRERPLTWDEWRVQTEQTAMDLRKRAWSSLQESLRALQEFEQSRVVTAPGTVLRMEKIGKLWNGLSPQLRASGPERWDADAVSEMYPVLEAIMSEVTLTVAQAAKPLFARLSKLKKEKLWEDLLTDQTASLRHSLFDLMSRTHREYEASKQTAGWCDFSDLQDRVYHLLSRHQGVRERYGSLYSHVLVDEYQDTNPLQQAILELLEQGRRETNTAGSLFMVGDRRQSIYRFRGAEVKGFDAVQAALGERDCYLELRDNFRSTASLHALVSDLSATLFAEPVPETKEAVRADFPDLEILVPAFEERRSMTESEAHLLARRLRQLGPGVWGDTAILLQTRTHLAVFAKALHSSGIPYVMHEDSRFWSSQEVQDLLHVLRVLADPEDAVALLGFLRGPLIRMPDVELWKLAGASGLVQGFWMVQSAARAELERWRVELSTQPLTDWLHHLLYGERLEAKIGGRSLGILVQLAEEGEEHGIVTLDALLAWWRDLEAAGEKVSGRSRTQEQNAVKIMTIHAAKGLEFPIVCLPDLTHRQSAMMKRFHLCEQQGLAIRSVAKQGGQTLAYAAAAQRETAALAEEKKRLFYVGVTRAKEKVILSGAASACTEKRALEECSNWWDWLPFLFPDLQEKGLCDREILGRGWKAQVLNDASIPVFAKVRVQEAVELLTESDQAERQEVPRLLFRPSQKIWRVTELTARLTGQEENEAPPWMYQPRSQREQGLRPQEWGQIVHAVFEHLTPHDDEQAIRAQRIPAALARAGYADAALTAEVWERMREELAMYRRSALFQEMSRAVHREHEVPFSMELAPGLQVNGVIDALWLRDDGKATIVDYKTRRCETEREVEQLMAQYGTQVQLYALAVERLLGWEVDRVGVYMTAMGRFVEVGYGKEVREELLKGASLVAEREQEVWDLSS</sequence>
<feature type="binding site" evidence="14">
    <location>
        <begin position="33"/>
        <end position="40"/>
    </location>
    <ligand>
        <name>ATP</name>
        <dbReference type="ChEBI" id="CHEBI:30616"/>
    </ligand>
</feature>
<keyword evidence="1" id="KW-0540">Nuclease</keyword>
<keyword evidence="9" id="KW-0234">DNA repair</keyword>
<evidence type="ECO:0000313" key="17">
    <source>
        <dbReference type="EMBL" id="ARU61522.1"/>
    </source>
</evidence>
<evidence type="ECO:0000256" key="2">
    <source>
        <dbReference type="ARBA" id="ARBA00022741"/>
    </source>
</evidence>
<evidence type="ECO:0000256" key="12">
    <source>
        <dbReference type="ARBA" id="ARBA00034808"/>
    </source>
</evidence>
<evidence type="ECO:0000256" key="7">
    <source>
        <dbReference type="ARBA" id="ARBA00022840"/>
    </source>
</evidence>
<dbReference type="InterPro" id="IPR038726">
    <property type="entry name" value="PDDEXK_AddAB-type"/>
</dbReference>
<evidence type="ECO:0000256" key="14">
    <source>
        <dbReference type="PROSITE-ProRule" id="PRU00560"/>
    </source>
</evidence>
<dbReference type="PROSITE" id="PS51198">
    <property type="entry name" value="UVRD_HELICASE_ATP_BIND"/>
    <property type="match status" value="1"/>
</dbReference>
<dbReference type="Gene3D" id="1.10.486.10">
    <property type="entry name" value="PCRA, domain 4"/>
    <property type="match status" value="1"/>
</dbReference>
<dbReference type="Gene3D" id="3.40.50.300">
    <property type="entry name" value="P-loop containing nucleotide triphosphate hydrolases"/>
    <property type="match status" value="4"/>
</dbReference>
<dbReference type="Pfam" id="PF13361">
    <property type="entry name" value="UvrD_C"/>
    <property type="match status" value="2"/>
</dbReference>
<dbReference type="Gene3D" id="3.90.320.10">
    <property type="match status" value="1"/>
</dbReference>
<keyword evidence="18" id="KW-1185">Reference proteome</keyword>
<evidence type="ECO:0000259" key="15">
    <source>
        <dbReference type="PROSITE" id="PS51198"/>
    </source>
</evidence>
<dbReference type="CDD" id="cd17932">
    <property type="entry name" value="DEXQc_UvrD"/>
    <property type="match status" value="1"/>
</dbReference>
<dbReference type="OrthoDB" id="9810135at2"/>
<gene>
    <name evidence="17" type="ORF">CBW65_11260</name>
</gene>
<evidence type="ECO:0000256" key="6">
    <source>
        <dbReference type="ARBA" id="ARBA00022839"/>
    </source>
</evidence>
<evidence type="ECO:0000259" key="16">
    <source>
        <dbReference type="PROSITE" id="PS51217"/>
    </source>
</evidence>
<dbReference type="GO" id="GO:0003677">
    <property type="term" value="F:DNA binding"/>
    <property type="evidence" value="ECO:0007669"/>
    <property type="project" value="UniProtKB-KW"/>
</dbReference>
<keyword evidence="6" id="KW-0269">Exonuclease</keyword>
<evidence type="ECO:0000256" key="1">
    <source>
        <dbReference type="ARBA" id="ARBA00022722"/>
    </source>
</evidence>
<keyword evidence="7 14" id="KW-0067">ATP-binding</keyword>
<dbReference type="SUPFAM" id="SSF52980">
    <property type="entry name" value="Restriction endonuclease-like"/>
    <property type="match status" value="1"/>
</dbReference>
<dbReference type="EC" id="5.6.2.4" evidence="12"/>
<protein>
    <recommendedName>
        <fullName evidence="12">DNA 3'-5' helicase</fullName>
        <ecNumber evidence="12">5.6.2.4</ecNumber>
    </recommendedName>
</protein>
<name>A0A1Y0ILX2_9BACL</name>
<comment type="catalytic activity">
    <reaction evidence="13">
        <text>ATP + H2O = ADP + phosphate + H(+)</text>
        <dbReference type="Rhea" id="RHEA:13065"/>
        <dbReference type="ChEBI" id="CHEBI:15377"/>
        <dbReference type="ChEBI" id="CHEBI:15378"/>
        <dbReference type="ChEBI" id="CHEBI:30616"/>
        <dbReference type="ChEBI" id="CHEBI:43474"/>
        <dbReference type="ChEBI" id="CHEBI:456216"/>
        <dbReference type="EC" id="5.6.2.4"/>
    </reaction>
</comment>
<dbReference type="Pfam" id="PF00580">
    <property type="entry name" value="UvrD-helicase"/>
    <property type="match status" value="1"/>
</dbReference>
<dbReference type="GO" id="GO:0043138">
    <property type="term" value="F:3'-5' DNA helicase activity"/>
    <property type="evidence" value="ECO:0007669"/>
    <property type="project" value="UniProtKB-EC"/>
</dbReference>
<evidence type="ECO:0000256" key="3">
    <source>
        <dbReference type="ARBA" id="ARBA00022763"/>
    </source>
</evidence>
<dbReference type="PROSITE" id="PS51217">
    <property type="entry name" value="UVRD_HELICASE_CTER"/>
    <property type="match status" value="1"/>
</dbReference>